<evidence type="ECO:0000313" key="1">
    <source>
        <dbReference type="EMBL" id="KAH3834240.1"/>
    </source>
</evidence>
<comment type="caution">
    <text evidence="1">The sequence shown here is derived from an EMBL/GenBank/DDBJ whole genome shotgun (WGS) entry which is preliminary data.</text>
</comment>
<dbReference type="EMBL" id="JAIWYP010000004">
    <property type="protein sequence ID" value="KAH3834240.1"/>
    <property type="molecule type" value="Genomic_DNA"/>
</dbReference>
<dbReference type="AlphaFoldDB" id="A0A9D4QL23"/>
<protein>
    <submittedName>
        <fullName evidence="1">Uncharacterized protein</fullName>
    </submittedName>
</protein>
<keyword evidence="2" id="KW-1185">Reference proteome</keyword>
<evidence type="ECO:0000313" key="2">
    <source>
        <dbReference type="Proteomes" id="UP000828390"/>
    </source>
</evidence>
<organism evidence="1 2">
    <name type="scientific">Dreissena polymorpha</name>
    <name type="common">Zebra mussel</name>
    <name type="synonym">Mytilus polymorpha</name>
    <dbReference type="NCBI Taxonomy" id="45954"/>
    <lineage>
        <taxon>Eukaryota</taxon>
        <taxon>Metazoa</taxon>
        <taxon>Spiralia</taxon>
        <taxon>Lophotrochozoa</taxon>
        <taxon>Mollusca</taxon>
        <taxon>Bivalvia</taxon>
        <taxon>Autobranchia</taxon>
        <taxon>Heteroconchia</taxon>
        <taxon>Euheterodonta</taxon>
        <taxon>Imparidentia</taxon>
        <taxon>Neoheterodontei</taxon>
        <taxon>Myida</taxon>
        <taxon>Dreissenoidea</taxon>
        <taxon>Dreissenidae</taxon>
        <taxon>Dreissena</taxon>
    </lineage>
</organism>
<gene>
    <name evidence="1" type="ORF">DPMN_107560</name>
</gene>
<reference evidence="1" key="2">
    <citation type="submission" date="2020-11" db="EMBL/GenBank/DDBJ databases">
        <authorList>
            <person name="McCartney M.A."/>
            <person name="Auch B."/>
            <person name="Kono T."/>
            <person name="Mallez S."/>
            <person name="Becker A."/>
            <person name="Gohl D.M."/>
            <person name="Silverstein K.A.T."/>
            <person name="Koren S."/>
            <person name="Bechman K.B."/>
            <person name="Herman A."/>
            <person name="Abrahante J.E."/>
            <person name="Garbe J."/>
        </authorList>
    </citation>
    <scope>NUCLEOTIDE SEQUENCE</scope>
    <source>
        <strain evidence="1">Duluth1</strain>
        <tissue evidence="1">Whole animal</tissue>
    </source>
</reference>
<name>A0A9D4QL23_DREPO</name>
<reference evidence="1" key="1">
    <citation type="journal article" date="2019" name="bioRxiv">
        <title>The Genome of the Zebra Mussel, Dreissena polymorpha: A Resource for Invasive Species Research.</title>
        <authorList>
            <person name="McCartney M.A."/>
            <person name="Auch B."/>
            <person name="Kono T."/>
            <person name="Mallez S."/>
            <person name="Zhang Y."/>
            <person name="Obille A."/>
            <person name="Becker A."/>
            <person name="Abrahante J.E."/>
            <person name="Garbe J."/>
            <person name="Badalamenti J.P."/>
            <person name="Herman A."/>
            <person name="Mangelson H."/>
            <person name="Liachko I."/>
            <person name="Sullivan S."/>
            <person name="Sone E.D."/>
            <person name="Koren S."/>
            <person name="Silverstein K.A.T."/>
            <person name="Beckman K.B."/>
            <person name="Gohl D.M."/>
        </authorList>
    </citation>
    <scope>NUCLEOTIDE SEQUENCE</scope>
    <source>
        <strain evidence="1">Duluth1</strain>
        <tissue evidence="1">Whole animal</tissue>
    </source>
</reference>
<accession>A0A9D4QL23</accession>
<sequence>MRSNGVSPRQKKTIRRKLLFLNVLQNEIKRKSIKVTVSTIEIVKKYWQMKSLGKLLQKDRRTLNVKPKKIILTSELKMKVQSFLEREDNSVTMPGKKDTVSKDKKQKKMLTDYLHNLHAKSCLENPGVKISRSRFSHMRPQHVLPVNFCNRNTYLCSKHQNVALNLKTIYDVAGTKNPDDFIAKYYDTQILEKLNEISKANITYTEWKKQEENGKLRWKQVQTKVMKNDFVAMITKEPVCTDENSER</sequence>
<proteinExistence type="predicted"/>
<dbReference type="Proteomes" id="UP000828390">
    <property type="component" value="Unassembled WGS sequence"/>
</dbReference>